<comment type="similarity">
    <text evidence="3">Belongs to the selenoprotein S family.</text>
</comment>
<dbReference type="EMBL" id="OB660088">
    <property type="protein sequence ID" value="CAD7222661.1"/>
    <property type="molecule type" value="Genomic_DNA"/>
</dbReference>
<dbReference type="OrthoDB" id="6372000at2759"/>
<dbReference type="Gene3D" id="6.10.250.2950">
    <property type="match status" value="1"/>
</dbReference>
<dbReference type="GO" id="GO:0030968">
    <property type="term" value="P:endoplasmic reticulum unfolded protein response"/>
    <property type="evidence" value="ECO:0007669"/>
    <property type="project" value="TreeGrafter"/>
</dbReference>
<sequence>MGEVTDDVVIENEDELQRSFGLPGLLESFFSNPIPYVLGILLGVTAIRRYIIPRLFGFLKWQKQAVDDGVAHKDDDLLLRREEARRSFYMKLQQQVDAEAEAVRAKQLQAEALKAKERVEEWERLQRGGGYFSKKTIPDVDEAPVAPLQGSGQKHKEKRLRCNDFNPLMGGGSGRFIPSRRGNSRGG</sequence>
<evidence type="ECO:0000256" key="6">
    <source>
        <dbReference type="ARBA" id="ARBA00022824"/>
    </source>
</evidence>
<accession>A0A7R8ZJQ1</accession>
<evidence type="ECO:0000256" key="2">
    <source>
        <dbReference type="ARBA" id="ARBA00004496"/>
    </source>
</evidence>
<dbReference type="GO" id="GO:0036513">
    <property type="term" value="C:Derlin-1 retrotranslocation complex"/>
    <property type="evidence" value="ECO:0007669"/>
    <property type="project" value="TreeGrafter"/>
</dbReference>
<evidence type="ECO:0000313" key="10">
    <source>
        <dbReference type="EMBL" id="CAD7222661.1"/>
    </source>
</evidence>
<keyword evidence="8" id="KW-1133">Transmembrane helix</keyword>
<name>A0A7R8ZJQ1_9CRUS</name>
<evidence type="ECO:0000256" key="5">
    <source>
        <dbReference type="ARBA" id="ARBA00022692"/>
    </source>
</evidence>
<dbReference type="Pfam" id="PF06936">
    <property type="entry name" value="Selenoprotein_S"/>
    <property type="match status" value="1"/>
</dbReference>
<reference evidence="10" key="1">
    <citation type="submission" date="2020-11" db="EMBL/GenBank/DDBJ databases">
        <authorList>
            <person name="Tran Van P."/>
        </authorList>
    </citation>
    <scope>NUCLEOTIDE SEQUENCE</scope>
</reference>
<dbReference type="InterPro" id="IPR009703">
    <property type="entry name" value="Selenoprotein_S"/>
</dbReference>
<keyword evidence="6" id="KW-0256">Endoplasmic reticulum</keyword>
<evidence type="ECO:0000256" key="8">
    <source>
        <dbReference type="ARBA" id="ARBA00022989"/>
    </source>
</evidence>
<comment type="subcellular location">
    <subcellularLocation>
        <location evidence="2">Cytoplasm</location>
    </subcellularLocation>
    <subcellularLocation>
        <location evidence="1">Endoplasmic reticulum membrane</location>
        <topology evidence="1">Single-pass membrane protein</topology>
    </subcellularLocation>
</comment>
<keyword evidence="4" id="KW-0963">Cytoplasm</keyword>
<dbReference type="GO" id="GO:0030970">
    <property type="term" value="P:retrograde protein transport, ER to cytosol"/>
    <property type="evidence" value="ECO:0007669"/>
    <property type="project" value="TreeGrafter"/>
</dbReference>
<protein>
    <submittedName>
        <fullName evidence="10">Uncharacterized protein</fullName>
    </submittedName>
</protein>
<proteinExistence type="inferred from homology"/>
<keyword evidence="7" id="KW-0712">Selenocysteine</keyword>
<evidence type="ECO:0000256" key="7">
    <source>
        <dbReference type="ARBA" id="ARBA00022933"/>
    </source>
</evidence>
<organism evidence="10">
    <name type="scientific">Cyprideis torosa</name>
    <dbReference type="NCBI Taxonomy" id="163714"/>
    <lineage>
        <taxon>Eukaryota</taxon>
        <taxon>Metazoa</taxon>
        <taxon>Ecdysozoa</taxon>
        <taxon>Arthropoda</taxon>
        <taxon>Crustacea</taxon>
        <taxon>Oligostraca</taxon>
        <taxon>Ostracoda</taxon>
        <taxon>Podocopa</taxon>
        <taxon>Podocopida</taxon>
        <taxon>Cytherocopina</taxon>
        <taxon>Cytheroidea</taxon>
        <taxon>Cytherideidae</taxon>
        <taxon>Cyprideis</taxon>
    </lineage>
</organism>
<evidence type="ECO:0000256" key="1">
    <source>
        <dbReference type="ARBA" id="ARBA00004389"/>
    </source>
</evidence>
<dbReference type="GO" id="GO:0036502">
    <property type="term" value="C:Derlin-1-VIMP complex"/>
    <property type="evidence" value="ECO:0007669"/>
    <property type="project" value="TreeGrafter"/>
</dbReference>
<dbReference type="PANTHER" id="PTHR28621:SF1">
    <property type="entry name" value="SELENOPROTEIN S"/>
    <property type="match status" value="1"/>
</dbReference>
<dbReference type="AlphaFoldDB" id="A0A7R8ZJQ1"/>
<dbReference type="PANTHER" id="PTHR28621">
    <property type="entry name" value="SELENOPROTEIN S"/>
    <property type="match status" value="1"/>
</dbReference>
<evidence type="ECO:0000256" key="9">
    <source>
        <dbReference type="ARBA" id="ARBA00023136"/>
    </source>
</evidence>
<keyword evidence="5" id="KW-0812">Transmembrane</keyword>
<keyword evidence="9" id="KW-0472">Membrane</keyword>
<gene>
    <name evidence="10" type="ORF">CTOB1V02_LOCUS663</name>
</gene>
<evidence type="ECO:0000256" key="4">
    <source>
        <dbReference type="ARBA" id="ARBA00022490"/>
    </source>
</evidence>
<evidence type="ECO:0000256" key="3">
    <source>
        <dbReference type="ARBA" id="ARBA00011034"/>
    </source>
</evidence>